<comment type="similarity">
    <text evidence="1">Belongs to the ROK (NagC/XylR) family.</text>
</comment>
<organism evidence="2 3">
    <name type="scientific">Kribbella pratensis</name>
    <dbReference type="NCBI Taxonomy" id="2512112"/>
    <lineage>
        <taxon>Bacteria</taxon>
        <taxon>Bacillati</taxon>
        <taxon>Actinomycetota</taxon>
        <taxon>Actinomycetes</taxon>
        <taxon>Propionibacteriales</taxon>
        <taxon>Kribbellaceae</taxon>
        <taxon>Kribbella</taxon>
    </lineage>
</organism>
<dbReference type="PANTHER" id="PTHR18964">
    <property type="entry name" value="ROK (REPRESSOR, ORF, KINASE) FAMILY"/>
    <property type="match status" value="1"/>
</dbReference>
<keyword evidence="2" id="KW-0808">Transferase</keyword>
<dbReference type="InterPro" id="IPR036390">
    <property type="entry name" value="WH_DNA-bd_sf"/>
</dbReference>
<dbReference type="EMBL" id="SODU01000002">
    <property type="protein sequence ID" value="TDW90465.1"/>
    <property type="molecule type" value="Genomic_DNA"/>
</dbReference>
<dbReference type="CDD" id="cd00090">
    <property type="entry name" value="HTH_ARSR"/>
    <property type="match status" value="1"/>
</dbReference>
<dbReference type="SUPFAM" id="SSF53067">
    <property type="entry name" value="Actin-like ATPase domain"/>
    <property type="match status" value="1"/>
</dbReference>
<dbReference type="InterPro" id="IPR011991">
    <property type="entry name" value="ArsR-like_HTH"/>
</dbReference>
<dbReference type="InterPro" id="IPR000600">
    <property type="entry name" value="ROK"/>
</dbReference>
<gene>
    <name evidence="2" type="ORF">EV137_4281</name>
</gene>
<evidence type="ECO:0000256" key="1">
    <source>
        <dbReference type="ARBA" id="ARBA00006479"/>
    </source>
</evidence>
<name>A0ABY2FHD4_9ACTN</name>
<keyword evidence="2" id="KW-0418">Kinase</keyword>
<evidence type="ECO:0000313" key="2">
    <source>
        <dbReference type="EMBL" id="TDW90465.1"/>
    </source>
</evidence>
<comment type="caution">
    <text evidence="2">The sequence shown here is derived from an EMBL/GenBank/DDBJ whole genome shotgun (WGS) entry which is preliminary data.</text>
</comment>
<dbReference type="Gene3D" id="3.30.420.40">
    <property type="match status" value="2"/>
</dbReference>
<dbReference type="Pfam" id="PF13412">
    <property type="entry name" value="HTH_24"/>
    <property type="match status" value="1"/>
</dbReference>
<protein>
    <submittedName>
        <fullName evidence="2">NBD/HSP70 family sugar kinase</fullName>
    </submittedName>
</protein>
<dbReference type="RefSeq" id="WP_134130455.1">
    <property type="nucleotide sequence ID" value="NZ_SODU01000002.1"/>
</dbReference>
<dbReference type="InterPro" id="IPR043129">
    <property type="entry name" value="ATPase_NBD"/>
</dbReference>
<dbReference type="Gene3D" id="1.10.10.10">
    <property type="entry name" value="Winged helix-like DNA-binding domain superfamily/Winged helix DNA-binding domain"/>
    <property type="match status" value="1"/>
</dbReference>
<dbReference type="Proteomes" id="UP000295060">
    <property type="component" value="Unassembled WGS sequence"/>
</dbReference>
<dbReference type="Pfam" id="PF00480">
    <property type="entry name" value="ROK"/>
    <property type="match status" value="1"/>
</dbReference>
<sequence>MGAWRPLAGPSRQVALEILLDGPLSRAELSRRVGLSPGSLTRLTKPMVESGLLVEVEGGPTDARVGRPSQPLDLDADAHHFVGVKLTADSAIGVLTTLRADVLASVERPITDPTPSAVADLVVQLIDELTVQVPGGTAITGVGVSLGGRVADRTEVRWAPYLNWVDVPFGDLLAAHTSVPIVIANDLTSLVEATHWFGAGRNAHRFVLLTIGAGVGYGLVAHNRVVDSPDVTLGLVSHHPLLPDGPRCNRGHRGCALGLLTVSAVTSQVGAAIGREVGYDEALDLAAKGDPAAREIVDRAGRALGKLIAASANFTMPELVVLGGEGVRLAEVAHDELLAGLHADRHPSAAEVPMVLQPADFSEWARGAAVVAIQTFVLGTE</sequence>
<reference evidence="2 3" key="1">
    <citation type="submission" date="2019-03" db="EMBL/GenBank/DDBJ databases">
        <title>Genomic Encyclopedia of Type Strains, Phase III (KMG-III): the genomes of soil and plant-associated and newly described type strains.</title>
        <authorList>
            <person name="Whitman W."/>
        </authorList>
    </citation>
    <scope>NUCLEOTIDE SEQUENCE [LARGE SCALE GENOMIC DNA]</scope>
    <source>
        <strain evidence="2 3">VKMAc-2574</strain>
    </source>
</reference>
<dbReference type="InterPro" id="IPR036388">
    <property type="entry name" value="WH-like_DNA-bd_sf"/>
</dbReference>
<dbReference type="PANTHER" id="PTHR18964:SF149">
    <property type="entry name" value="BIFUNCTIONAL UDP-N-ACETYLGLUCOSAMINE 2-EPIMERASE_N-ACETYLMANNOSAMINE KINASE"/>
    <property type="match status" value="1"/>
</dbReference>
<accession>A0ABY2FHD4</accession>
<proteinExistence type="inferred from homology"/>
<dbReference type="GO" id="GO:0016301">
    <property type="term" value="F:kinase activity"/>
    <property type="evidence" value="ECO:0007669"/>
    <property type="project" value="UniProtKB-KW"/>
</dbReference>
<keyword evidence="3" id="KW-1185">Reference proteome</keyword>
<evidence type="ECO:0000313" key="3">
    <source>
        <dbReference type="Proteomes" id="UP000295060"/>
    </source>
</evidence>
<dbReference type="SUPFAM" id="SSF46785">
    <property type="entry name" value="Winged helix' DNA-binding domain"/>
    <property type="match status" value="1"/>
</dbReference>